<evidence type="ECO:0000313" key="4">
    <source>
        <dbReference type="Proteomes" id="UP000218811"/>
    </source>
</evidence>
<organism evidence="3 4">
    <name type="scientific">Wolfiporia cocos (strain MD-104)</name>
    <name type="common">Brown rot fungus</name>
    <dbReference type="NCBI Taxonomy" id="742152"/>
    <lineage>
        <taxon>Eukaryota</taxon>
        <taxon>Fungi</taxon>
        <taxon>Dikarya</taxon>
        <taxon>Basidiomycota</taxon>
        <taxon>Agaricomycotina</taxon>
        <taxon>Agaricomycetes</taxon>
        <taxon>Polyporales</taxon>
        <taxon>Phaeolaceae</taxon>
        <taxon>Wolfiporia</taxon>
    </lineage>
</organism>
<dbReference type="InterPro" id="IPR045339">
    <property type="entry name" value="DUF6534"/>
</dbReference>
<sequence>MTGLNLHLDPSIGCFFIGVLFSVILYGVTCAQVMFYVWEYRTDRWYLRGLIGLLWTLDTALTIVDIWIVWGYMVTNHANVLSLTTLTNSFLAEYAIAATTVLIVQCYYMHNAWRLLVKRWYQVPVILSMLVLALVSCACSLASVYLGNIDRHVPAIFVQTKIPAALQTVSASVTDVYITMSLTLVLRGERTGFKGTETLIRKLTTFAINRGILTTAMQIGQFLTYVSLPDTIMVWAVFHFAGSKVYVNSLLAMVNARHFLREQRAVASQNTTLPLQDIPMDTFDRKEPSKMWLRSRPSRRVSPPQPVDITLTTEIICDDGDPAYLGSRGSQGKVHPDTPSFV</sequence>
<proteinExistence type="predicted"/>
<feature type="transmembrane region" description="Helical" evidence="1">
    <location>
        <begin position="120"/>
        <end position="145"/>
    </location>
</feature>
<feature type="transmembrane region" description="Helical" evidence="1">
    <location>
        <begin position="165"/>
        <end position="186"/>
    </location>
</feature>
<dbReference type="PANTHER" id="PTHR40465:SF1">
    <property type="entry name" value="DUF6534 DOMAIN-CONTAINING PROTEIN"/>
    <property type="match status" value="1"/>
</dbReference>
<feature type="transmembrane region" description="Helical" evidence="1">
    <location>
        <begin position="232"/>
        <end position="254"/>
    </location>
</feature>
<evidence type="ECO:0000259" key="2">
    <source>
        <dbReference type="Pfam" id="PF20152"/>
    </source>
</evidence>
<dbReference type="Pfam" id="PF20152">
    <property type="entry name" value="DUF6534"/>
    <property type="match status" value="1"/>
</dbReference>
<gene>
    <name evidence="3" type="ORF">WOLCODRAFT_136930</name>
</gene>
<feature type="domain" description="DUF6534" evidence="2">
    <location>
        <begin position="172"/>
        <end position="258"/>
    </location>
</feature>
<keyword evidence="1" id="KW-0472">Membrane</keyword>
<accession>A0A2H3JF95</accession>
<dbReference type="PANTHER" id="PTHR40465">
    <property type="entry name" value="CHROMOSOME 1, WHOLE GENOME SHOTGUN SEQUENCE"/>
    <property type="match status" value="1"/>
</dbReference>
<feature type="transmembrane region" description="Helical" evidence="1">
    <location>
        <begin position="90"/>
        <end position="108"/>
    </location>
</feature>
<reference evidence="3 4" key="1">
    <citation type="journal article" date="2012" name="Science">
        <title>The Paleozoic origin of enzymatic lignin decomposition reconstructed from 31 fungal genomes.</title>
        <authorList>
            <person name="Floudas D."/>
            <person name="Binder M."/>
            <person name="Riley R."/>
            <person name="Barry K."/>
            <person name="Blanchette R.A."/>
            <person name="Henrissat B."/>
            <person name="Martinez A.T."/>
            <person name="Otillar R."/>
            <person name="Spatafora J.W."/>
            <person name="Yadav J.S."/>
            <person name="Aerts A."/>
            <person name="Benoit I."/>
            <person name="Boyd A."/>
            <person name="Carlson A."/>
            <person name="Copeland A."/>
            <person name="Coutinho P.M."/>
            <person name="de Vries R.P."/>
            <person name="Ferreira P."/>
            <person name="Findley K."/>
            <person name="Foster B."/>
            <person name="Gaskell J."/>
            <person name="Glotzer D."/>
            <person name="Gorecki P."/>
            <person name="Heitman J."/>
            <person name="Hesse C."/>
            <person name="Hori C."/>
            <person name="Igarashi K."/>
            <person name="Jurgens J.A."/>
            <person name="Kallen N."/>
            <person name="Kersten P."/>
            <person name="Kohler A."/>
            <person name="Kuees U."/>
            <person name="Kumar T.K.A."/>
            <person name="Kuo A."/>
            <person name="LaButti K."/>
            <person name="Larrondo L.F."/>
            <person name="Lindquist E."/>
            <person name="Ling A."/>
            <person name="Lombard V."/>
            <person name="Lucas S."/>
            <person name="Lundell T."/>
            <person name="Martin R."/>
            <person name="McLaughlin D.J."/>
            <person name="Morgenstern I."/>
            <person name="Morin E."/>
            <person name="Murat C."/>
            <person name="Nagy L.G."/>
            <person name="Nolan M."/>
            <person name="Ohm R.A."/>
            <person name="Patyshakuliyeva A."/>
            <person name="Rokas A."/>
            <person name="Ruiz-Duenas F.J."/>
            <person name="Sabat G."/>
            <person name="Salamov A."/>
            <person name="Samejima M."/>
            <person name="Schmutz J."/>
            <person name="Slot J.C."/>
            <person name="St John F."/>
            <person name="Stenlid J."/>
            <person name="Sun H."/>
            <person name="Sun S."/>
            <person name="Syed K."/>
            <person name="Tsang A."/>
            <person name="Wiebenga A."/>
            <person name="Young D."/>
            <person name="Pisabarro A."/>
            <person name="Eastwood D.C."/>
            <person name="Martin F."/>
            <person name="Cullen D."/>
            <person name="Grigoriev I.V."/>
            <person name="Hibbett D.S."/>
        </authorList>
    </citation>
    <scope>NUCLEOTIDE SEQUENCE [LARGE SCALE GENOMIC DNA]</scope>
    <source>
        <strain evidence="3 4">MD-104</strain>
    </source>
</reference>
<feature type="transmembrane region" description="Helical" evidence="1">
    <location>
        <begin position="15"/>
        <end position="38"/>
    </location>
</feature>
<dbReference type="Proteomes" id="UP000218811">
    <property type="component" value="Unassembled WGS sequence"/>
</dbReference>
<dbReference type="OMA" id="TLAIWDE"/>
<feature type="transmembrane region" description="Helical" evidence="1">
    <location>
        <begin position="207"/>
        <end position="226"/>
    </location>
</feature>
<keyword evidence="1" id="KW-1133">Transmembrane helix</keyword>
<evidence type="ECO:0000256" key="1">
    <source>
        <dbReference type="SAM" id="Phobius"/>
    </source>
</evidence>
<dbReference type="AlphaFoldDB" id="A0A2H3JF95"/>
<dbReference type="STRING" id="742152.A0A2H3JF95"/>
<name>A0A2H3JF95_WOLCO</name>
<keyword evidence="4" id="KW-1185">Reference proteome</keyword>
<dbReference type="OrthoDB" id="3063206at2759"/>
<evidence type="ECO:0000313" key="3">
    <source>
        <dbReference type="EMBL" id="PCH40561.1"/>
    </source>
</evidence>
<keyword evidence="1" id="KW-0812">Transmembrane</keyword>
<dbReference type="EMBL" id="KB468053">
    <property type="protein sequence ID" value="PCH40561.1"/>
    <property type="molecule type" value="Genomic_DNA"/>
</dbReference>
<protein>
    <recommendedName>
        <fullName evidence="2">DUF6534 domain-containing protein</fullName>
    </recommendedName>
</protein>
<feature type="transmembrane region" description="Helical" evidence="1">
    <location>
        <begin position="50"/>
        <end position="70"/>
    </location>
</feature>